<evidence type="ECO:0000313" key="1">
    <source>
        <dbReference type="EMBL" id="KAJ8125951.1"/>
    </source>
</evidence>
<dbReference type="EMBL" id="JAPUUL010002104">
    <property type="protein sequence ID" value="KAJ8125951.1"/>
    <property type="molecule type" value="Genomic_DNA"/>
</dbReference>
<keyword evidence="2" id="KW-1185">Reference proteome</keyword>
<proteinExistence type="predicted"/>
<sequence>MASDTVDGHADTAKIIEVDTTDNGTKPLATQPTKRGFRFWAIIAGLAIATFQASLENSVIVTSGPTIVQDLQMGEEYIWITNAFFLGCAASQPLFGQLCNVFGRRWLMLSATAIFTIGSGVCGGATNSAMLIAGRAVQGVGSGGITSIVNIIIADLVPLRDRGYFIAIIMVLYAVGLSGGPIVGGVLVDRSTWRWVRDSSIRFYREKRPRLIIELPIGILHQSSHWWCGSPAPLLLPTRQLQKGDDTGAEDAPNRLDWKRPLDSRYRLHAIRPKLRRRPISLEFMAHSRPSPIRRAGHHPLCFLGELGLRVRPSDATASIPPSHLAHHGYQHLSSLDVGILGSVLPSPILRGREAVLREPHRCLSTPDDPDLNTRNRHREYRSCKMGQIQGSTYCRGGRIHTGLGPICATVGR</sequence>
<evidence type="ECO:0000313" key="2">
    <source>
        <dbReference type="Proteomes" id="UP001153332"/>
    </source>
</evidence>
<comment type="caution">
    <text evidence="1">The sequence shown here is derived from an EMBL/GenBank/DDBJ whole genome shotgun (WGS) entry which is preliminary data.</text>
</comment>
<organism evidence="1 2">
    <name type="scientific">Lasiodiplodia mahajangana</name>
    <dbReference type="NCBI Taxonomy" id="1108764"/>
    <lineage>
        <taxon>Eukaryota</taxon>
        <taxon>Fungi</taxon>
        <taxon>Dikarya</taxon>
        <taxon>Ascomycota</taxon>
        <taxon>Pezizomycotina</taxon>
        <taxon>Dothideomycetes</taxon>
        <taxon>Dothideomycetes incertae sedis</taxon>
        <taxon>Botryosphaeriales</taxon>
        <taxon>Botryosphaeriaceae</taxon>
        <taxon>Lasiodiplodia</taxon>
    </lineage>
</organism>
<dbReference type="Proteomes" id="UP001153332">
    <property type="component" value="Unassembled WGS sequence"/>
</dbReference>
<protein>
    <submittedName>
        <fullName evidence="1">Uncharacterized protein</fullName>
    </submittedName>
</protein>
<accession>A0ACC2JEU1</accession>
<name>A0ACC2JEU1_9PEZI</name>
<gene>
    <name evidence="1" type="ORF">O1611_g7687</name>
</gene>
<reference evidence="1" key="1">
    <citation type="submission" date="2022-12" db="EMBL/GenBank/DDBJ databases">
        <title>Genome Sequence of Lasiodiplodia mahajangana.</title>
        <authorList>
            <person name="Buettner E."/>
        </authorList>
    </citation>
    <scope>NUCLEOTIDE SEQUENCE</scope>
    <source>
        <strain evidence="1">VT137</strain>
    </source>
</reference>